<evidence type="ECO:0000313" key="6">
    <source>
        <dbReference type="Proteomes" id="UP000478052"/>
    </source>
</evidence>
<evidence type="ECO:0000259" key="4">
    <source>
        <dbReference type="Pfam" id="PF13359"/>
    </source>
</evidence>
<protein>
    <submittedName>
        <fullName evidence="5">Putative nuclease HARBI1</fullName>
    </submittedName>
</protein>
<dbReference type="Pfam" id="PF13359">
    <property type="entry name" value="DDE_Tnp_4"/>
    <property type="match status" value="1"/>
</dbReference>
<keyword evidence="3" id="KW-0175">Coiled coil</keyword>
<dbReference type="Proteomes" id="UP000478052">
    <property type="component" value="Unassembled WGS sequence"/>
</dbReference>
<feature type="domain" description="DDE Tnp4" evidence="4">
    <location>
        <begin position="133"/>
        <end position="220"/>
    </location>
</feature>
<gene>
    <name evidence="5" type="ORF">FWK35_00034388</name>
</gene>
<evidence type="ECO:0000256" key="2">
    <source>
        <dbReference type="ARBA" id="ARBA00022723"/>
    </source>
</evidence>
<organism evidence="5 6">
    <name type="scientific">Aphis craccivora</name>
    <name type="common">Cowpea aphid</name>
    <dbReference type="NCBI Taxonomy" id="307492"/>
    <lineage>
        <taxon>Eukaryota</taxon>
        <taxon>Metazoa</taxon>
        <taxon>Ecdysozoa</taxon>
        <taxon>Arthropoda</taxon>
        <taxon>Hexapoda</taxon>
        <taxon>Insecta</taxon>
        <taxon>Pterygota</taxon>
        <taxon>Neoptera</taxon>
        <taxon>Paraneoptera</taxon>
        <taxon>Hemiptera</taxon>
        <taxon>Sternorrhyncha</taxon>
        <taxon>Aphidomorpha</taxon>
        <taxon>Aphidoidea</taxon>
        <taxon>Aphididae</taxon>
        <taxon>Aphidini</taxon>
        <taxon>Aphis</taxon>
        <taxon>Aphis</taxon>
    </lineage>
</organism>
<keyword evidence="2" id="KW-0479">Metal-binding</keyword>
<name>A0A6G0VRM5_APHCR</name>
<accession>A0A6G0VRM5</accession>
<dbReference type="EMBL" id="VUJU01012784">
    <property type="protein sequence ID" value="KAF0706793.1"/>
    <property type="molecule type" value="Genomic_DNA"/>
</dbReference>
<keyword evidence="6" id="KW-1185">Reference proteome</keyword>
<dbReference type="InterPro" id="IPR027806">
    <property type="entry name" value="HARBI1_dom"/>
</dbReference>
<dbReference type="GO" id="GO:0046872">
    <property type="term" value="F:metal ion binding"/>
    <property type="evidence" value="ECO:0007669"/>
    <property type="project" value="UniProtKB-KW"/>
</dbReference>
<sequence>IYMALEFLRWELMQLEERVRLQERRIERIILRDEQFLLISLLKNLFSCSAPLLQGQRSSGLSLEVQFLVTVILFLLNISQPSVSRSISIITNAINQRLFRQWVKFPMKAVERQIARQKFEVAPQPFEGTLVAIDCTHINILAPVVHEESYINHHGNHSLNVQAGYLKILNMNAKYPGARNDAYIWRMSAVRRGMKFHFNNGERCTWLIGNAGYPLEPWPMT</sequence>
<evidence type="ECO:0000256" key="1">
    <source>
        <dbReference type="ARBA" id="ARBA00001968"/>
    </source>
</evidence>
<comment type="caution">
    <text evidence="5">The sequence shown here is derived from an EMBL/GenBank/DDBJ whole genome shotgun (WGS) entry which is preliminary data.</text>
</comment>
<comment type="cofactor">
    <cofactor evidence="1">
        <name>a divalent metal cation</name>
        <dbReference type="ChEBI" id="CHEBI:60240"/>
    </cofactor>
</comment>
<feature type="coiled-coil region" evidence="3">
    <location>
        <begin position="5"/>
        <end position="32"/>
    </location>
</feature>
<reference evidence="5 6" key="1">
    <citation type="submission" date="2019-08" db="EMBL/GenBank/DDBJ databases">
        <title>Whole genome of Aphis craccivora.</title>
        <authorList>
            <person name="Voronova N.V."/>
            <person name="Shulinski R.S."/>
            <person name="Bandarenka Y.V."/>
            <person name="Zhorov D.G."/>
            <person name="Warner D."/>
        </authorList>
    </citation>
    <scope>NUCLEOTIDE SEQUENCE [LARGE SCALE GENOMIC DNA]</scope>
    <source>
        <strain evidence="5">180601</strain>
        <tissue evidence="5">Whole Body</tissue>
    </source>
</reference>
<feature type="non-terminal residue" evidence="5">
    <location>
        <position position="1"/>
    </location>
</feature>
<proteinExistence type="predicted"/>
<evidence type="ECO:0000256" key="3">
    <source>
        <dbReference type="SAM" id="Coils"/>
    </source>
</evidence>
<evidence type="ECO:0000313" key="5">
    <source>
        <dbReference type="EMBL" id="KAF0706793.1"/>
    </source>
</evidence>
<dbReference type="OrthoDB" id="8046643at2759"/>
<dbReference type="AlphaFoldDB" id="A0A6G0VRM5"/>